<keyword evidence="4" id="KW-0560">Oxidoreductase</keyword>
<comment type="cofactor">
    <cofactor evidence="1">
        <name>FAD</name>
        <dbReference type="ChEBI" id="CHEBI:57692"/>
    </cofactor>
</comment>
<gene>
    <name evidence="6" type="ORF">GNF79_20815</name>
</gene>
<dbReference type="InterPro" id="IPR027477">
    <property type="entry name" value="Succ_DH/fumarate_Rdtase_cat_sf"/>
</dbReference>
<feature type="non-terminal residue" evidence="6">
    <location>
        <position position="132"/>
    </location>
</feature>
<dbReference type="PANTHER" id="PTHR43400:SF7">
    <property type="entry name" value="FAD-DEPENDENT OXIDOREDUCTASE 2 FAD BINDING DOMAIN-CONTAINING PROTEIN"/>
    <property type="match status" value="1"/>
</dbReference>
<dbReference type="PANTHER" id="PTHR43400">
    <property type="entry name" value="FUMARATE REDUCTASE"/>
    <property type="match status" value="1"/>
</dbReference>
<dbReference type="SUPFAM" id="SSF56425">
    <property type="entry name" value="Succinate dehydrogenase/fumarate reductase flavoprotein, catalytic domain"/>
    <property type="match status" value="1"/>
</dbReference>
<dbReference type="Proteomes" id="UP001291306">
    <property type="component" value="Unassembled WGS sequence"/>
</dbReference>
<dbReference type="InterPro" id="IPR050315">
    <property type="entry name" value="FAD-oxidoreductase_2"/>
</dbReference>
<keyword evidence="3" id="KW-0274">FAD</keyword>
<reference evidence="6" key="1">
    <citation type="submission" date="2019-11" db="EMBL/GenBank/DDBJ databases">
        <title>Characterization of Clostridium perfringens isolates from swine manure treated agricultural soils.</title>
        <authorList>
            <person name="Wushke S.T."/>
        </authorList>
    </citation>
    <scope>NUCLEOTIDE SEQUENCE</scope>
    <source>
        <strain evidence="6">X26</strain>
    </source>
</reference>
<protein>
    <submittedName>
        <fullName evidence="6">FAD-binding protein</fullName>
    </submittedName>
</protein>
<evidence type="ECO:0000256" key="2">
    <source>
        <dbReference type="ARBA" id="ARBA00022630"/>
    </source>
</evidence>
<evidence type="ECO:0000256" key="3">
    <source>
        <dbReference type="ARBA" id="ARBA00022827"/>
    </source>
</evidence>
<feature type="non-terminal residue" evidence="6">
    <location>
        <position position="1"/>
    </location>
</feature>
<dbReference type="FunFam" id="3.90.700.10:FF:000007">
    <property type="entry name" value="NADH-dependent fumarate reductase"/>
    <property type="match status" value="1"/>
</dbReference>
<dbReference type="RefSeq" id="WP_322459509.1">
    <property type="nucleotide sequence ID" value="NZ_WNVC01001418.1"/>
</dbReference>
<dbReference type="Pfam" id="PF00890">
    <property type="entry name" value="FAD_binding_2"/>
    <property type="match status" value="1"/>
</dbReference>
<evidence type="ECO:0000313" key="7">
    <source>
        <dbReference type="Proteomes" id="UP001291306"/>
    </source>
</evidence>
<dbReference type="InterPro" id="IPR003953">
    <property type="entry name" value="FAD-dep_OxRdtase_2_FAD-bd"/>
</dbReference>
<evidence type="ECO:0000259" key="5">
    <source>
        <dbReference type="Pfam" id="PF00890"/>
    </source>
</evidence>
<dbReference type="GO" id="GO:0033765">
    <property type="term" value="F:steroid dehydrogenase activity, acting on the CH-CH group of donors"/>
    <property type="evidence" value="ECO:0007669"/>
    <property type="project" value="UniProtKB-ARBA"/>
</dbReference>
<organism evidence="6 7">
    <name type="scientific">Clostridium perfringens</name>
    <dbReference type="NCBI Taxonomy" id="1502"/>
    <lineage>
        <taxon>Bacteria</taxon>
        <taxon>Bacillati</taxon>
        <taxon>Bacillota</taxon>
        <taxon>Clostridia</taxon>
        <taxon>Eubacteriales</taxon>
        <taxon>Clostridiaceae</taxon>
        <taxon>Clostridium</taxon>
    </lineage>
</organism>
<evidence type="ECO:0000256" key="1">
    <source>
        <dbReference type="ARBA" id="ARBA00001974"/>
    </source>
</evidence>
<feature type="domain" description="FAD-dependent oxidoreductase 2 FAD-binding" evidence="5">
    <location>
        <begin position="2"/>
        <end position="132"/>
    </location>
</feature>
<evidence type="ECO:0000313" key="6">
    <source>
        <dbReference type="EMBL" id="MDZ5001446.1"/>
    </source>
</evidence>
<dbReference type="Gene3D" id="3.90.700.10">
    <property type="entry name" value="Succinate dehydrogenase/fumarate reductase flavoprotein, catalytic domain"/>
    <property type="match status" value="1"/>
</dbReference>
<dbReference type="EMBL" id="WNVC01001418">
    <property type="protein sequence ID" value="MDZ5001446.1"/>
    <property type="molecule type" value="Genomic_DNA"/>
</dbReference>
<keyword evidence="2" id="KW-0285">Flavoprotein</keyword>
<sequence>AILINKDGKRFTNELFTRDVVSKAILEQKDGIAYLFFDEGLRKSLKATEEYFNMGLVTEADSVAELAEKLSIDKDTMIQTVNKYNEFAAAKTDSEFKREDLPRQLNEGKVYAIPVTPAVHHTMGGLKINTNA</sequence>
<dbReference type="AlphaFoldDB" id="A0AAW9ILF9"/>
<evidence type="ECO:0000256" key="4">
    <source>
        <dbReference type="ARBA" id="ARBA00023002"/>
    </source>
</evidence>
<comment type="caution">
    <text evidence="6">The sequence shown here is derived from an EMBL/GenBank/DDBJ whole genome shotgun (WGS) entry which is preliminary data.</text>
</comment>
<proteinExistence type="predicted"/>
<accession>A0AAW9ILF9</accession>
<name>A0AAW9ILF9_CLOPF</name>